<keyword evidence="2" id="KW-1185">Reference proteome</keyword>
<comment type="caution">
    <text evidence="1">The sequence shown here is derived from an EMBL/GenBank/DDBJ whole genome shotgun (WGS) entry which is preliminary data.</text>
</comment>
<reference evidence="1" key="1">
    <citation type="submission" date="2019-11" db="EMBL/GenBank/DDBJ databases">
        <title>Nori genome reveals adaptations in red seaweeds to the harsh intertidal environment.</title>
        <authorList>
            <person name="Wang D."/>
            <person name="Mao Y."/>
        </authorList>
    </citation>
    <scope>NUCLEOTIDE SEQUENCE</scope>
    <source>
        <tissue evidence="1">Gametophyte</tissue>
    </source>
</reference>
<gene>
    <name evidence="1" type="ORF">I4F81_012722</name>
</gene>
<evidence type="ECO:0000313" key="1">
    <source>
        <dbReference type="EMBL" id="KAK1870260.1"/>
    </source>
</evidence>
<sequence length="402" mass="43750">MGLTKTQRAFLQGMMSARVLSERRTAMLYSRCAVEAAKSIGKEPSASATAVPDEEALDNRIGDINEVLEKLHIQLRKGFSPADDGTFWGVVNTIADESSKLASEFSAPQVALFQAIVQALLDDDQARMPLADATALGLALERNLTMKVSEASKAIQALHKARWLRQVKPGAGGGGVTVTFGRAGFCAACKERCHGDHEDDVFGIYSKRAFRCDCGTARMANRCALAGSPVAARERRKLINTPNAYGHNYSDRYCRVPVVVRRGELGRLPTGNFEFSCHECTARLPFLADYYRIRGQVLPHTVVGEDIATAHQKLVGGGCSRPAPSSVSAMFVKSGMDFFWASGWRYDLCDCAMCLAIDDEDVALFEAILADADTGAGPIDTDELARVYGQVKRESLALLRRK</sequence>
<accession>A0ACC3CJU2</accession>
<name>A0ACC3CJU2_PYRYE</name>
<dbReference type="Proteomes" id="UP000798662">
    <property type="component" value="Chromosome 3"/>
</dbReference>
<proteinExistence type="predicted"/>
<dbReference type="EMBL" id="CM020620">
    <property type="protein sequence ID" value="KAK1870260.1"/>
    <property type="molecule type" value="Genomic_DNA"/>
</dbReference>
<protein>
    <submittedName>
        <fullName evidence="1">Uncharacterized protein</fullName>
    </submittedName>
</protein>
<organism evidence="1 2">
    <name type="scientific">Pyropia yezoensis</name>
    <name type="common">Susabi-nori</name>
    <name type="synonym">Porphyra yezoensis</name>
    <dbReference type="NCBI Taxonomy" id="2788"/>
    <lineage>
        <taxon>Eukaryota</taxon>
        <taxon>Rhodophyta</taxon>
        <taxon>Bangiophyceae</taxon>
        <taxon>Bangiales</taxon>
        <taxon>Bangiaceae</taxon>
        <taxon>Pyropia</taxon>
    </lineage>
</organism>
<evidence type="ECO:0000313" key="2">
    <source>
        <dbReference type="Proteomes" id="UP000798662"/>
    </source>
</evidence>